<evidence type="ECO:0000256" key="1">
    <source>
        <dbReference type="SAM" id="MobiDB-lite"/>
    </source>
</evidence>
<dbReference type="Proteomes" id="UP000019763">
    <property type="component" value="Unassembled WGS sequence"/>
</dbReference>
<dbReference type="EMBL" id="AFNH02000384">
    <property type="protein sequence ID" value="EZG72979.1"/>
    <property type="molecule type" value="Genomic_DNA"/>
</dbReference>
<feature type="transmembrane region" description="Helical" evidence="2">
    <location>
        <begin position="280"/>
        <end position="303"/>
    </location>
</feature>
<reference evidence="3" key="1">
    <citation type="submission" date="2013-12" db="EMBL/GenBank/DDBJ databases">
        <authorList>
            <person name="Omoto C.K."/>
            <person name="Sibley D."/>
            <person name="Venepally P."/>
            <person name="Hadjithomas M."/>
            <person name="Karamycheva S."/>
            <person name="Brunk B."/>
            <person name="Roos D."/>
            <person name="Caler E."/>
            <person name="Lorenzi H."/>
        </authorList>
    </citation>
    <scope>NUCLEOTIDE SEQUENCE</scope>
</reference>
<organism evidence="3 4">
    <name type="scientific">Gregarina niphandrodes</name>
    <name type="common">Septate eugregarine</name>
    <dbReference type="NCBI Taxonomy" id="110365"/>
    <lineage>
        <taxon>Eukaryota</taxon>
        <taxon>Sar</taxon>
        <taxon>Alveolata</taxon>
        <taxon>Apicomplexa</taxon>
        <taxon>Conoidasida</taxon>
        <taxon>Gregarinasina</taxon>
        <taxon>Eugregarinorida</taxon>
        <taxon>Gregarinidae</taxon>
        <taxon>Gregarina</taxon>
    </lineage>
</organism>
<comment type="caution">
    <text evidence="3">The sequence shown here is derived from an EMBL/GenBank/DDBJ whole genome shotgun (WGS) entry which is preliminary data.</text>
</comment>
<feature type="compositionally biased region" description="Low complexity" evidence="1">
    <location>
        <begin position="10"/>
        <end position="25"/>
    </location>
</feature>
<protein>
    <submittedName>
        <fullName evidence="3">Transmembrane protein</fullName>
    </submittedName>
</protein>
<sequence>MEQSNSRFAGSYYGAESSENGSSENGFRKGKLWDGGLWTAGYSYQRFLSERLQNGGSDDRSVEGGVHLRETKPVGRETKPVGLGYRLAQRAAADGRVENVSLVDLVRFSGLATRYVVYLVGSCILGAAAGFASPLAPVPLFRWDRYGGGNTPPLSTLVGLVGAAPVITTPVGVGVTSVGAVRTVSWELPMWELSERLLYTCGFLRVVGWLLVAPWADLFGRREVVVGTLAVSLLAACLLATLPGDCSMGVAVVVFQLSMPGWELNAGLLQSETAQPVSSVLPLSLIKFGSIAFGLGLWCLSWLRLWARYPDDARFADNYFAERMTFLICAGLLAIGFVFFRWVAHDSPQYLILKQNQGAAWAATQSLCHRDSVHHYLRSRLAHPPAQPSFAHGSAPAFAHTVTPVHTGAHPDAPLRQSCVMVLRTSGANAEYLDEPRLGRRVWRHLEVARDRRSCRLPPLLFVAILAAVKGVGYSLNSWAVAYWVGVLDRPHRNPRRLFTDFAALPGALLAYVMSDLWYKRRHAPDHASPRGHSGGLAQPVDNDRDAADHDREAADYDREAGGDEYDREFASFEQFRATLKLALGCCSAVLLLTLASPEVFGHCLVLRFVVACGLQTVSSALVICAGAMLIDGCSVNVRATYVAWARALGLAGYFFARLLHHSAFLALTPATWLFTYFLIFVALRKNGRSTRASTARPLPRTH</sequence>
<name>A0A023B9H2_GRENI</name>
<feature type="transmembrane region" description="Helical" evidence="2">
    <location>
        <begin position="323"/>
        <end position="344"/>
    </location>
</feature>
<evidence type="ECO:0000313" key="3">
    <source>
        <dbReference type="EMBL" id="EZG72979.1"/>
    </source>
</evidence>
<feature type="compositionally biased region" description="Basic and acidic residues" evidence="1">
    <location>
        <begin position="542"/>
        <end position="559"/>
    </location>
</feature>
<dbReference type="SUPFAM" id="SSF103473">
    <property type="entry name" value="MFS general substrate transporter"/>
    <property type="match status" value="1"/>
</dbReference>
<keyword evidence="2" id="KW-0472">Membrane</keyword>
<feature type="region of interest" description="Disordered" evidence="1">
    <location>
        <begin position="525"/>
        <end position="559"/>
    </location>
</feature>
<accession>A0A023B9H2</accession>
<dbReference type="Gene3D" id="1.20.1250.20">
    <property type="entry name" value="MFS general substrate transporter like domains"/>
    <property type="match status" value="1"/>
</dbReference>
<dbReference type="InterPro" id="IPR036259">
    <property type="entry name" value="MFS_trans_sf"/>
</dbReference>
<feature type="transmembrane region" description="Helical" evidence="2">
    <location>
        <begin position="498"/>
        <end position="519"/>
    </location>
</feature>
<feature type="region of interest" description="Disordered" evidence="1">
    <location>
        <begin position="54"/>
        <end position="73"/>
    </location>
</feature>
<evidence type="ECO:0000313" key="4">
    <source>
        <dbReference type="Proteomes" id="UP000019763"/>
    </source>
</evidence>
<dbReference type="RefSeq" id="XP_011129674.1">
    <property type="nucleotide sequence ID" value="XM_011131372.1"/>
</dbReference>
<proteinExistence type="predicted"/>
<dbReference type="GeneID" id="22911796"/>
<feature type="transmembrane region" description="Helical" evidence="2">
    <location>
        <begin position="609"/>
        <end position="631"/>
    </location>
</feature>
<feature type="transmembrane region" description="Helical" evidence="2">
    <location>
        <begin position="197"/>
        <end position="216"/>
    </location>
</feature>
<gene>
    <name evidence="3" type="ORF">GNI_049560</name>
</gene>
<keyword evidence="2 3" id="KW-0812">Transmembrane</keyword>
<feature type="transmembrane region" description="Helical" evidence="2">
    <location>
        <begin position="663"/>
        <end position="684"/>
    </location>
</feature>
<feature type="transmembrane region" description="Helical" evidence="2">
    <location>
        <begin position="460"/>
        <end position="486"/>
    </location>
</feature>
<keyword evidence="4" id="KW-1185">Reference proteome</keyword>
<feature type="region of interest" description="Disordered" evidence="1">
    <location>
        <begin position="1"/>
        <end position="25"/>
    </location>
</feature>
<dbReference type="AlphaFoldDB" id="A0A023B9H2"/>
<feature type="transmembrane region" description="Helical" evidence="2">
    <location>
        <begin position="115"/>
        <end position="136"/>
    </location>
</feature>
<feature type="compositionally biased region" description="Basic and acidic residues" evidence="1">
    <location>
        <begin position="57"/>
        <end position="73"/>
    </location>
</feature>
<dbReference type="VEuPathDB" id="CryptoDB:GNI_049560"/>
<keyword evidence="2" id="KW-1133">Transmembrane helix</keyword>
<evidence type="ECO:0000256" key="2">
    <source>
        <dbReference type="SAM" id="Phobius"/>
    </source>
</evidence>